<proteinExistence type="predicted"/>
<gene>
    <name evidence="1" type="ORF">BRAA03T14896Z</name>
</gene>
<evidence type="ECO:0000313" key="1">
    <source>
        <dbReference type="EMBL" id="VDC83678.1"/>
    </source>
</evidence>
<organism evidence="1">
    <name type="scientific">Brassica campestris</name>
    <name type="common">Field mustard</name>
    <dbReference type="NCBI Taxonomy" id="3711"/>
    <lineage>
        <taxon>Eukaryota</taxon>
        <taxon>Viridiplantae</taxon>
        <taxon>Streptophyta</taxon>
        <taxon>Embryophyta</taxon>
        <taxon>Tracheophyta</taxon>
        <taxon>Spermatophyta</taxon>
        <taxon>Magnoliopsida</taxon>
        <taxon>eudicotyledons</taxon>
        <taxon>Gunneridae</taxon>
        <taxon>Pentapetalae</taxon>
        <taxon>rosids</taxon>
        <taxon>malvids</taxon>
        <taxon>Brassicales</taxon>
        <taxon>Brassicaceae</taxon>
        <taxon>Brassiceae</taxon>
        <taxon>Brassica</taxon>
    </lineage>
</organism>
<protein>
    <submittedName>
        <fullName evidence="1">Uncharacterized protein</fullName>
    </submittedName>
</protein>
<dbReference type="EMBL" id="LR031572">
    <property type="protein sequence ID" value="VDC83678.1"/>
    <property type="molecule type" value="Genomic_DNA"/>
</dbReference>
<reference evidence="1" key="1">
    <citation type="submission" date="2018-11" db="EMBL/GenBank/DDBJ databases">
        <authorList>
            <consortium name="Genoscope - CEA"/>
            <person name="William W."/>
        </authorList>
    </citation>
    <scope>NUCLEOTIDE SEQUENCE</scope>
</reference>
<sequence length="40" mass="4447">MFHAPQALSCLHALFMPSLPPPSLALPFPSRDSIHHLQQL</sequence>
<accession>A0A3P6AH75</accession>
<dbReference type="AlphaFoldDB" id="A0A3P6AH75"/>
<name>A0A3P6AH75_BRACM</name>